<feature type="binding site" evidence="8">
    <location>
        <position position="332"/>
    </location>
    <ligand>
        <name>Zn(2+)</name>
        <dbReference type="ChEBI" id="CHEBI:29105"/>
        <label>2</label>
    </ligand>
</feature>
<gene>
    <name evidence="9" type="ORF">FHR92_004612</name>
</gene>
<feature type="binding site" evidence="8">
    <location>
        <position position="69"/>
    </location>
    <ligand>
        <name>Zn(2+)</name>
        <dbReference type="ChEBI" id="CHEBI:29105"/>
        <label>1</label>
    </ligand>
</feature>
<dbReference type="Gene3D" id="2.40.30.40">
    <property type="entry name" value="Peptidase M42, domain 2"/>
    <property type="match status" value="1"/>
</dbReference>
<proteinExistence type="inferred from homology"/>
<evidence type="ECO:0000313" key="10">
    <source>
        <dbReference type="Proteomes" id="UP000567067"/>
    </source>
</evidence>
<dbReference type="SUPFAM" id="SSF53187">
    <property type="entry name" value="Zn-dependent exopeptidases"/>
    <property type="match status" value="1"/>
</dbReference>
<dbReference type="RefSeq" id="WP_182539501.1">
    <property type="nucleotide sequence ID" value="NZ_JACJIP010000042.1"/>
</dbReference>
<dbReference type="Proteomes" id="UP000567067">
    <property type="component" value="Unassembled WGS sequence"/>
</dbReference>
<dbReference type="Gene3D" id="3.40.630.10">
    <property type="entry name" value="Zn peptidases"/>
    <property type="match status" value="1"/>
</dbReference>
<keyword evidence="2 9" id="KW-0031">Aminopeptidase</keyword>
<keyword evidence="5" id="KW-0378">Hydrolase</keyword>
<comment type="caution">
    <text evidence="9">The sequence shown here is derived from an EMBL/GenBank/DDBJ whole genome shotgun (WGS) entry which is preliminary data.</text>
</comment>
<evidence type="ECO:0000256" key="2">
    <source>
        <dbReference type="ARBA" id="ARBA00022438"/>
    </source>
</evidence>
<keyword evidence="3" id="KW-0645">Protease</keyword>
<dbReference type="EMBL" id="JACJIP010000042">
    <property type="protein sequence ID" value="MBA9088116.1"/>
    <property type="molecule type" value="Genomic_DNA"/>
</dbReference>
<dbReference type="GO" id="GO:0004177">
    <property type="term" value="F:aminopeptidase activity"/>
    <property type="evidence" value="ECO:0007669"/>
    <property type="project" value="UniProtKB-UniRule"/>
</dbReference>
<dbReference type="PANTHER" id="PTHR32481">
    <property type="entry name" value="AMINOPEPTIDASE"/>
    <property type="match status" value="1"/>
</dbReference>
<dbReference type="InterPro" id="IPR051464">
    <property type="entry name" value="Peptidase_M42_aminopept"/>
</dbReference>
<keyword evidence="10" id="KW-1185">Reference proteome</keyword>
<protein>
    <submittedName>
        <fullName evidence="9">Putative aminopeptidase FrvX</fullName>
    </submittedName>
</protein>
<dbReference type="InterPro" id="IPR008007">
    <property type="entry name" value="Peptidase_M42"/>
</dbReference>
<feature type="binding site" evidence="8">
    <location>
        <position position="183"/>
    </location>
    <ligand>
        <name>Zn(2+)</name>
        <dbReference type="ChEBI" id="CHEBI:29105"/>
        <label>1</label>
    </ligand>
</feature>
<dbReference type="SUPFAM" id="SSF101821">
    <property type="entry name" value="Aminopeptidase/glucanase lid domain"/>
    <property type="match status" value="1"/>
</dbReference>
<evidence type="ECO:0000256" key="1">
    <source>
        <dbReference type="ARBA" id="ARBA00006272"/>
    </source>
</evidence>
<comment type="cofactor">
    <cofactor evidence="8">
        <name>a divalent metal cation</name>
        <dbReference type="ChEBI" id="CHEBI:60240"/>
    </cofactor>
    <text evidence="8">Binds 2 divalent metal cations per subunit.</text>
</comment>
<feature type="binding site" evidence="8">
    <location>
        <position position="216"/>
    </location>
    <ligand>
        <name>Zn(2+)</name>
        <dbReference type="ChEBI" id="CHEBI:29105"/>
        <label>2</label>
    </ligand>
</feature>
<dbReference type="InterPro" id="IPR023367">
    <property type="entry name" value="Peptidase_M42_dom2"/>
</dbReference>
<name>A0A7W3XU00_9BACL</name>
<evidence type="ECO:0000256" key="4">
    <source>
        <dbReference type="ARBA" id="ARBA00022723"/>
    </source>
</evidence>
<evidence type="ECO:0000256" key="6">
    <source>
        <dbReference type="PIRNR" id="PIRNR001123"/>
    </source>
</evidence>
<reference evidence="9 10" key="1">
    <citation type="submission" date="2020-08" db="EMBL/GenBank/DDBJ databases">
        <title>Genomic Encyclopedia of Type Strains, Phase III (KMG-III): the genomes of soil and plant-associated and newly described type strains.</title>
        <authorList>
            <person name="Whitman W."/>
        </authorList>
    </citation>
    <scope>NUCLEOTIDE SEQUENCE [LARGE SCALE GENOMIC DNA]</scope>
    <source>
        <strain evidence="9 10">CECT 8693</strain>
    </source>
</reference>
<feature type="binding site" evidence="8">
    <location>
        <position position="183"/>
    </location>
    <ligand>
        <name>Zn(2+)</name>
        <dbReference type="ChEBI" id="CHEBI:29105"/>
        <label>2</label>
    </ligand>
</feature>
<feature type="active site" description="Proton acceptor" evidence="7">
    <location>
        <position position="215"/>
    </location>
</feature>
<comment type="similarity">
    <text evidence="1 6">Belongs to the peptidase M42 family.</text>
</comment>
<evidence type="ECO:0000313" key="9">
    <source>
        <dbReference type="EMBL" id="MBA9088116.1"/>
    </source>
</evidence>
<evidence type="ECO:0000256" key="7">
    <source>
        <dbReference type="PIRSR" id="PIRSR001123-1"/>
    </source>
</evidence>
<organism evidence="9 10">
    <name type="scientific">Fontibacillus solani</name>
    <dbReference type="NCBI Taxonomy" id="1572857"/>
    <lineage>
        <taxon>Bacteria</taxon>
        <taxon>Bacillati</taxon>
        <taxon>Bacillota</taxon>
        <taxon>Bacilli</taxon>
        <taxon>Bacillales</taxon>
        <taxon>Paenibacillaceae</taxon>
        <taxon>Fontibacillus</taxon>
    </lineage>
</organism>
<dbReference type="AlphaFoldDB" id="A0A7W3XU00"/>
<dbReference type="PIRSF" id="PIRSF001123">
    <property type="entry name" value="PepA_GA"/>
    <property type="match status" value="1"/>
</dbReference>
<sequence length="366" mass="39656">MLQLGQLKSKLIDYMGVIRLSGYESRMACKFRDDLSACVDEVKIDKLGNVIGTIKGTDPEAPNVMVFAHMDVIGFVISCIEPDGFLRFDRVGGISEKIVQGKAVMVGSETGEYYPGMIAAKSYHGQTPEDKSKMDSFSSLFVDIGAASAQEVNDLGIYVGCPITFAPYHVELLNDRIAGAYLDDATGLTNLLQIASILTREKPQCTVHLVGTVMEEFNARGAMMAARSVNTDMAICLLSPGAGDTPDQKSVNNIVLGGGPGVTMFNFHGKGTLNGNIVHQGMYQLLRKTAEQQGIPLQRCAARGALSDTAYLQLENDGIPCLDMGTPDRYSHSPMEICDLKDLEMVGQLVAAFLSSVDRDFNLNRY</sequence>
<dbReference type="PANTHER" id="PTHR32481:SF12">
    <property type="entry name" value="AMINOPEPTIDASE SGCX-RELATED"/>
    <property type="match status" value="1"/>
</dbReference>
<accession>A0A7W3XU00</accession>
<dbReference type="GO" id="GO:0006508">
    <property type="term" value="P:proteolysis"/>
    <property type="evidence" value="ECO:0007669"/>
    <property type="project" value="UniProtKB-KW"/>
</dbReference>
<keyword evidence="4 8" id="KW-0479">Metal-binding</keyword>
<dbReference type="GO" id="GO:0046872">
    <property type="term" value="F:metal ion binding"/>
    <property type="evidence" value="ECO:0007669"/>
    <property type="project" value="UniProtKB-UniRule"/>
</dbReference>
<evidence type="ECO:0000256" key="8">
    <source>
        <dbReference type="PIRSR" id="PIRSR001123-2"/>
    </source>
</evidence>
<evidence type="ECO:0000256" key="5">
    <source>
        <dbReference type="ARBA" id="ARBA00022801"/>
    </source>
</evidence>
<dbReference type="Pfam" id="PF05343">
    <property type="entry name" value="Peptidase_M42"/>
    <property type="match status" value="1"/>
</dbReference>
<evidence type="ECO:0000256" key="3">
    <source>
        <dbReference type="ARBA" id="ARBA00022670"/>
    </source>
</evidence>